<proteinExistence type="predicted"/>
<name>A0A9P6F5J6_9FUNG</name>
<feature type="region of interest" description="Disordered" evidence="1">
    <location>
        <begin position="61"/>
        <end position="98"/>
    </location>
</feature>
<evidence type="ECO:0000313" key="3">
    <source>
        <dbReference type="Proteomes" id="UP000723463"/>
    </source>
</evidence>
<dbReference type="Proteomes" id="UP000723463">
    <property type="component" value="Unassembled WGS sequence"/>
</dbReference>
<gene>
    <name evidence="2" type="ORF">EC957_001389</name>
</gene>
<evidence type="ECO:0000256" key="1">
    <source>
        <dbReference type="SAM" id="MobiDB-lite"/>
    </source>
</evidence>
<feature type="compositionally biased region" description="Polar residues" evidence="1">
    <location>
        <begin position="65"/>
        <end position="79"/>
    </location>
</feature>
<accession>A0A9P6F5J6</accession>
<organism evidence="2 3">
    <name type="scientific">Mortierella hygrophila</name>
    <dbReference type="NCBI Taxonomy" id="979708"/>
    <lineage>
        <taxon>Eukaryota</taxon>
        <taxon>Fungi</taxon>
        <taxon>Fungi incertae sedis</taxon>
        <taxon>Mucoromycota</taxon>
        <taxon>Mortierellomycotina</taxon>
        <taxon>Mortierellomycetes</taxon>
        <taxon>Mortierellales</taxon>
        <taxon>Mortierellaceae</taxon>
        <taxon>Mortierella</taxon>
    </lineage>
</organism>
<protein>
    <submittedName>
        <fullName evidence="2">Uncharacterized protein</fullName>
    </submittedName>
</protein>
<reference evidence="2" key="1">
    <citation type="journal article" date="2020" name="Fungal Divers.">
        <title>Resolving the Mortierellaceae phylogeny through synthesis of multi-gene phylogenetics and phylogenomics.</title>
        <authorList>
            <person name="Vandepol N."/>
            <person name="Liber J."/>
            <person name="Desiro A."/>
            <person name="Na H."/>
            <person name="Kennedy M."/>
            <person name="Barry K."/>
            <person name="Grigoriev I.V."/>
            <person name="Miller A.N."/>
            <person name="O'Donnell K."/>
            <person name="Stajich J.E."/>
            <person name="Bonito G."/>
        </authorList>
    </citation>
    <scope>NUCLEOTIDE SEQUENCE</scope>
    <source>
        <strain evidence="2">NRRL 2591</strain>
    </source>
</reference>
<dbReference type="AlphaFoldDB" id="A0A9P6F5J6"/>
<comment type="caution">
    <text evidence="2">The sequence shown here is derived from an EMBL/GenBank/DDBJ whole genome shotgun (WGS) entry which is preliminary data.</text>
</comment>
<dbReference type="EMBL" id="JAAAXW010000125">
    <property type="protein sequence ID" value="KAF9542953.1"/>
    <property type="molecule type" value="Genomic_DNA"/>
</dbReference>
<evidence type="ECO:0000313" key="2">
    <source>
        <dbReference type="EMBL" id="KAF9542953.1"/>
    </source>
</evidence>
<keyword evidence="3" id="KW-1185">Reference proteome</keyword>
<sequence>MLTQQAIVAAEQAAETMAKQVQAEAYQQFGQQTSGIHIFNNSNAVAGSIGTKGTIVLPHQEDRSQQQQLQIGAQDSASPTAPPVLPDLTLGASSPSSR</sequence>